<dbReference type="AlphaFoldDB" id="A0A2S7K4X5"/>
<evidence type="ECO:0000313" key="3">
    <source>
        <dbReference type="Proteomes" id="UP000239504"/>
    </source>
</evidence>
<dbReference type="RefSeq" id="WP_104830343.1">
    <property type="nucleotide sequence ID" value="NZ_PJCH01000007.1"/>
</dbReference>
<name>A0A2S7K4X5_9PROT</name>
<sequence>MSESQVSTGNQEITWFWEEVEADVRETLTPQQRVAIENAVKNSSSHAQPADVRLYLGKYFVRIIAGKERRNKKRLKQDLKDNPVFARKNTPVIVFYWIVMFLATLYILGATSKVIMHYYFM</sequence>
<accession>A0A2S7K4X5</accession>
<keyword evidence="1" id="KW-1133">Transmembrane helix</keyword>
<keyword evidence="1" id="KW-0472">Membrane</keyword>
<reference evidence="2 3" key="1">
    <citation type="submission" date="2017-12" db="EMBL/GenBank/DDBJ databases">
        <authorList>
            <person name="Hurst M.R.H."/>
        </authorList>
    </citation>
    <scope>NUCLEOTIDE SEQUENCE [LARGE SCALE GENOMIC DNA]</scope>
    <source>
        <strain evidence="2 3">SY-3-19</strain>
    </source>
</reference>
<keyword evidence="1" id="KW-0812">Transmembrane</keyword>
<gene>
    <name evidence="2" type="ORF">CW354_12045</name>
</gene>
<dbReference type="EMBL" id="PJCH01000007">
    <property type="protein sequence ID" value="PQA87526.1"/>
    <property type="molecule type" value="Genomic_DNA"/>
</dbReference>
<evidence type="ECO:0000313" key="2">
    <source>
        <dbReference type="EMBL" id="PQA87526.1"/>
    </source>
</evidence>
<proteinExistence type="predicted"/>
<organism evidence="2 3">
    <name type="scientific">Hyphococcus luteus</name>
    <dbReference type="NCBI Taxonomy" id="2058213"/>
    <lineage>
        <taxon>Bacteria</taxon>
        <taxon>Pseudomonadati</taxon>
        <taxon>Pseudomonadota</taxon>
        <taxon>Alphaproteobacteria</taxon>
        <taxon>Parvularculales</taxon>
        <taxon>Parvularculaceae</taxon>
        <taxon>Hyphococcus</taxon>
    </lineage>
</organism>
<comment type="caution">
    <text evidence="2">The sequence shown here is derived from an EMBL/GenBank/DDBJ whole genome shotgun (WGS) entry which is preliminary data.</text>
</comment>
<evidence type="ECO:0000256" key="1">
    <source>
        <dbReference type="SAM" id="Phobius"/>
    </source>
</evidence>
<keyword evidence="3" id="KW-1185">Reference proteome</keyword>
<feature type="transmembrane region" description="Helical" evidence="1">
    <location>
        <begin position="94"/>
        <end position="120"/>
    </location>
</feature>
<protein>
    <submittedName>
        <fullName evidence="2">Uncharacterized protein</fullName>
    </submittedName>
</protein>
<dbReference type="Proteomes" id="UP000239504">
    <property type="component" value="Unassembled WGS sequence"/>
</dbReference>